<dbReference type="SMART" id="SM00382">
    <property type="entry name" value="AAA"/>
    <property type="match status" value="1"/>
</dbReference>
<evidence type="ECO:0000256" key="1">
    <source>
        <dbReference type="ARBA" id="ARBA00022741"/>
    </source>
</evidence>
<dbReference type="GO" id="GO:0005524">
    <property type="term" value="F:ATP binding"/>
    <property type="evidence" value="ECO:0007669"/>
    <property type="project" value="UniProtKB-KW"/>
</dbReference>
<dbReference type="OrthoDB" id="7053960at2"/>
<feature type="region of interest" description="Disordered" evidence="3">
    <location>
        <begin position="536"/>
        <end position="556"/>
    </location>
</feature>
<dbReference type="CDD" id="cd06170">
    <property type="entry name" value="LuxR_C_like"/>
    <property type="match status" value="1"/>
</dbReference>
<dbReference type="InterPro" id="IPR000792">
    <property type="entry name" value="Tscrpt_reg_LuxR_C"/>
</dbReference>
<dbReference type="GO" id="GO:0006355">
    <property type="term" value="P:regulation of DNA-templated transcription"/>
    <property type="evidence" value="ECO:0007669"/>
    <property type="project" value="InterPro"/>
</dbReference>
<dbReference type="SUPFAM" id="SSF52540">
    <property type="entry name" value="P-loop containing nucleoside triphosphate hydrolases"/>
    <property type="match status" value="1"/>
</dbReference>
<dbReference type="GO" id="GO:0004016">
    <property type="term" value="F:adenylate cyclase activity"/>
    <property type="evidence" value="ECO:0007669"/>
    <property type="project" value="TreeGrafter"/>
</dbReference>
<proteinExistence type="predicted"/>
<dbReference type="GO" id="GO:0003677">
    <property type="term" value="F:DNA binding"/>
    <property type="evidence" value="ECO:0007669"/>
    <property type="project" value="InterPro"/>
</dbReference>
<dbReference type="Gene3D" id="3.40.50.300">
    <property type="entry name" value="P-loop containing nucleotide triphosphate hydrolases"/>
    <property type="match status" value="1"/>
</dbReference>
<dbReference type="RefSeq" id="WP_152263450.1">
    <property type="nucleotide sequence ID" value="NZ_VOKX01000018.1"/>
</dbReference>
<dbReference type="GO" id="GO:0005737">
    <property type="term" value="C:cytoplasm"/>
    <property type="evidence" value="ECO:0007669"/>
    <property type="project" value="TreeGrafter"/>
</dbReference>
<dbReference type="Pfam" id="PF00196">
    <property type="entry name" value="GerE"/>
    <property type="match status" value="1"/>
</dbReference>
<dbReference type="SUPFAM" id="SSF46894">
    <property type="entry name" value="C-terminal effector domain of the bipartite response regulators"/>
    <property type="match status" value="1"/>
</dbReference>
<dbReference type="Gene3D" id="1.10.10.10">
    <property type="entry name" value="Winged helix-like DNA-binding domain superfamily/Winged helix DNA-binding domain"/>
    <property type="match status" value="1"/>
</dbReference>
<comment type="caution">
    <text evidence="5">The sequence shown here is derived from an EMBL/GenBank/DDBJ whole genome shotgun (WGS) entry which is preliminary data.</text>
</comment>
<keyword evidence="6" id="KW-1185">Reference proteome</keyword>
<evidence type="ECO:0000313" key="6">
    <source>
        <dbReference type="Proteomes" id="UP000327000"/>
    </source>
</evidence>
<dbReference type="AlphaFoldDB" id="A0A5N5W9S3"/>
<feature type="domain" description="HTH luxR-type" evidence="4">
    <location>
        <begin position="867"/>
        <end position="930"/>
    </location>
</feature>
<dbReference type="SMART" id="SM00421">
    <property type="entry name" value="HTH_LUXR"/>
    <property type="match status" value="1"/>
</dbReference>
<dbReference type="PANTHER" id="PTHR16305">
    <property type="entry name" value="TESTICULAR SOLUBLE ADENYLYL CYCLASE"/>
    <property type="match status" value="1"/>
</dbReference>
<dbReference type="PANTHER" id="PTHR16305:SF35">
    <property type="entry name" value="TRANSCRIPTIONAL ACTIVATOR DOMAIN"/>
    <property type="match status" value="1"/>
</dbReference>
<name>A0A5N5W9S3_STRMB</name>
<dbReference type="InterPro" id="IPR003593">
    <property type="entry name" value="AAA+_ATPase"/>
</dbReference>
<sequence length="930" mass="98462">MLVGRECELRRLAEVTAGVRQGRSHALVLRGPAGVGKSALLQHLADHAGPGVRVLSTVGVESEAELPFAALHQLLRPLLGAADALPPPQSAALRSAFGMDTAPADRFLVALAALTLLSEASRAEPLILLVDDAHWLDSPSADALLFVARRLGAEGVAVVFAVRDGSQPFPAPGVPDLRLSPLEADAARSLLTHLLPEAAPAVRERLLREAGGNPLALVELSAALSPEQLGGAAALPDELPLTERLQRLFRCRATSLLAEPGNALLLTAAEGDGDLAVIVRAAGDTERALHELSAAATAGLVSLDPERVRFRHPLVRSAVYQGAPLSERRAAHLALADALGEGDDRHVWHLAAAAVGPDDRVAHLLAEMAGRSRRSGGVATATKALRRAAALVSTPRDRARLLVDAAECAWKAAETAQAEALLNEAEPLSDVPALRARLVQVRGAIAHASGDPAVACLILLEGARLVQEDDPRLACETLVMAARSAWVADDPARLAEIAGLLARLPAVTPDVRDRFVAHFRYLAGLSGHAAPDARHDGTALEAHGGGPEGKTGADGKDVPVIWLSGTDPRPWVWPPTFLPYLLHATEPLRDAHQHAVDTLRRNGAIGSLPMSLAPLVALQLVTGPWPTATANGTEALSLALETGQLGAASHLRAMLAWLAAAQGDGDRCHELARESLEISTPRRIASAIALAHWAQGLNALAEGQPLNAVKLLAEVCSPEGGAGHFMLRWIVLPDFVEACVRAGEPERAHHVLTDRDPLHPVPANHPQLRSGWHRSRALLATGEEAEDLFLAALADTGLSPFETGRTHLLYGEWLRRHRRIKPAREQLHLAEAQLDSVGALPWAELARAELRAAGGRSTQGPSTAAVPMGGEQRLTARELQVMRLAAQGLSNGEIAARLFLSPRTVGYHLYKIFPKLGVTSRSQLYGRSSG</sequence>
<accession>A0A5N5W9S3</accession>
<evidence type="ECO:0000256" key="2">
    <source>
        <dbReference type="ARBA" id="ARBA00022840"/>
    </source>
</evidence>
<gene>
    <name evidence="5" type="ORF">FRZ00_12170</name>
</gene>
<dbReference type="InterPro" id="IPR016032">
    <property type="entry name" value="Sig_transdc_resp-reg_C-effctor"/>
</dbReference>
<protein>
    <submittedName>
        <fullName evidence="5">AAA family ATPase</fullName>
    </submittedName>
</protein>
<evidence type="ECO:0000259" key="4">
    <source>
        <dbReference type="PROSITE" id="PS50043"/>
    </source>
</evidence>
<evidence type="ECO:0000313" key="5">
    <source>
        <dbReference type="EMBL" id="KAB7846950.1"/>
    </source>
</evidence>
<dbReference type="PRINTS" id="PR00038">
    <property type="entry name" value="HTHLUXR"/>
</dbReference>
<dbReference type="PROSITE" id="PS50043">
    <property type="entry name" value="HTH_LUXR_2"/>
    <property type="match status" value="1"/>
</dbReference>
<keyword evidence="1" id="KW-0547">Nucleotide-binding</keyword>
<dbReference type="InterPro" id="IPR027417">
    <property type="entry name" value="P-loop_NTPase"/>
</dbReference>
<evidence type="ECO:0000256" key="3">
    <source>
        <dbReference type="SAM" id="MobiDB-lite"/>
    </source>
</evidence>
<keyword evidence="2" id="KW-0067">ATP-binding</keyword>
<reference evidence="5 6" key="1">
    <citation type="journal article" date="2019" name="Microb. Cell Fact.">
        <title>Exploring novel herbicidin analogues by transcriptional regulator overexpression and MS/MS molecular networking.</title>
        <authorList>
            <person name="Shi Y."/>
            <person name="Gu R."/>
            <person name="Li Y."/>
            <person name="Wang X."/>
            <person name="Ren W."/>
            <person name="Li X."/>
            <person name="Wang L."/>
            <person name="Xie Y."/>
            <person name="Hong B."/>
        </authorList>
    </citation>
    <scope>NUCLEOTIDE SEQUENCE [LARGE SCALE GENOMIC DNA]</scope>
    <source>
        <strain evidence="5 6">US-43</strain>
    </source>
</reference>
<dbReference type="InterPro" id="IPR041664">
    <property type="entry name" value="AAA_16"/>
</dbReference>
<dbReference type="Proteomes" id="UP000327000">
    <property type="component" value="Unassembled WGS sequence"/>
</dbReference>
<dbReference type="Pfam" id="PF13191">
    <property type="entry name" value="AAA_16"/>
    <property type="match status" value="1"/>
</dbReference>
<dbReference type="EMBL" id="VOKX01000018">
    <property type="protein sequence ID" value="KAB7846950.1"/>
    <property type="molecule type" value="Genomic_DNA"/>
</dbReference>
<organism evidence="5 6">
    <name type="scientific">Streptomyces mobaraensis</name>
    <name type="common">Streptoverticillium mobaraense</name>
    <dbReference type="NCBI Taxonomy" id="35621"/>
    <lineage>
        <taxon>Bacteria</taxon>
        <taxon>Bacillati</taxon>
        <taxon>Actinomycetota</taxon>
        <taxon>Actinomycetes</taxon>
        <taxon>Kitasatosporales</taxon>
        <taxon>Streptomycetaceae</taxon>
        <taxon>Streptomyces</taxon>
    </lineage>
</organism>
<dbReference type="InterPro" id="IPR036388">
    <property type="entry name" value="WH-like_DNA-bd_sf"/>
</dbReference>